<dbReference type="EMBL" id="CAXAMN010002325">
    <property type="protein sequence ID" value="CAK8999134.1"/>
    <property type="molecule type" value="Genomic_DNA"/>
</dbReference>
<organism evidence="2 3">
    <name type="scientific">Durusdinium trenchii</name>
    <dbReference type="NCBI Taxonomy" id="1381693"/>
    <lineage>
        <taxon>Eukaryota</taxon>
        <taxon>Sar</taxon>
        <taxon>Alveolata</taxon>
        <taxon>Dinophyceae</taxon>
        <taxon>Suessiales</taxon>
        <taxon>Symbiodiniaceae</taxon>
        <taxon>Durusdinium</taxon>
    </lineage>
</organism>
<feature type="compositionally biased region" description="Basic and acidic residues" evidence="1">
    <location>
        <begin position="138"/>
        <end position="151"/>
    </location>
</feature>
<dbReference type="Proteomes" id="UP001642484">
    <property type="component" value="Unassembled WGS sequence"/>
</dbReference>
<protein>
    <submittedName>
        <fullName evidence="2">Uncharacterized protein</fullName>
    </submittedName>
</protein>
<comment type="caution">
    <text evidence="2">The sequence shown here is derived from an EMBL/GenBank/DDBJ whole genome shotgun (WGS) entry which is preliminary data.</text>
</comment>
<proteinExistence type="predicted"/>
<feature type="region of interest" description="Disordered" evidence="1">
    <location>
        <begin position="109"/>
        <end position="157"/>
    </location>
</feature>
<reference evidence="2 3" key="1">
    <citation type="submission" date="2024-02" db="EMBL/GenBank/DDBJ databases">
        <authorList>
            <person name="Chen Y."/>
            <person name="Shah S."/>
            <person name="Dougan E. K."/>
            <person name="Thang M."/>
            <person name="Chan C."/>
        </authorList>
    </citation>
    <scope>NUCLEOTIDE SEQUENCE [LARGE SCALE GENOMIC DNA]</scope>
</reference>
<evidence type="ECO:0000313" key="2">
    <source>
        <dbReference type="EMBL" id="CAK8999134.1"/>
    </source>
</evidence>
<accession>A0ABP0I997</accession>
<sequence length="246" mass="26858">MPSFKAFADFQKKAKEDLSDRSKLDRARNRQELQVGMSVRVKGLQARPELNGLEGVLTFREEEKGRWKVELKNGGGAKLFKDANLEAYLSDQDALNILKNPVSVAKEEQKASVQVERENRPSVPPVVEPSKAAEPLETDSRPKSFLERSRQVADTSSGVSAAAVAAAAAVAKGAKAGPRPGDDSDVSTALEDDEAFVRSIEQCLKELFVVGRGGTQEMDGEAPYASVNQVKMPQGEEECDVMWDDY</sequence>
<gene>
    <name evidence="2" type="ORF">CCMP2556_LOCUS5536</name>
</gene>
<keyword evidence="3" id="KW-1185">Reference proteome</keyword>
<feature type="compositionally biased region" description="Basic and acidic residues" evidence="1">
    <location>
        <begin position="109"/>
        <end position="120"/>
    </location>
</feature>
<name>A0ABP0I997_9DINO</name>
<evidence type="ECO:0000256" key="1">
    <source>
        <dbReference type="SAM" id="MobiDB-lite"/>
    </source>
</evidence>
<evidence type="ECO:0000313" key="3">
    <source>
        <dbReference type="Proteomes" id="UP001642484"/>
    </source>
</evidence>